<dbReference type="GO" id="GO:0000155">
    <property type="term" value="F:phosphorelay sensor kinase activity"/>
    <property type="evidence" value="ECO:0007669"/>
    <property type="project" value="InterPro"/>
</dbReference>
<dbReference type="InterPro" id="IPR003594">
    <property type="entry name" value="HATPase_dom"/>
</dbReference>
<dbReference type="PROSITE" id="PS50109">
    <property type="entry name" value="HIS_KIN"/>
    <property type="match status" value="1"/>
</dbReference>
<dbReference type="PANTHER" id="PTHR43547">
    <property type="entry name" value="TWO-COMPONENT HISTIDINE KINASE"/>
    <property type="match status" value="1"/>
</dbReference>
<accession>A0A3B7MGT7</accession>
<dbReference type="SUPFAM" id="SSF55874">
    <property type="entry name" value="ATPase domain of HSP90 chaperone/DNA topoisomerase II/histidine kinase"/>
    <property type="match status" value="1"/>
</dbReference>
<proteinExistence type="predicted"/>
<dbReference type="SUPFAM" id="SSF63829">
    <property type="entry name" value="Calcium-dependent phosphotriesterase"/>
    <property type="match status" value="1"/>
</dbReference>
<dbReference type="Gene3D" id="2.60.40.10">
    <property type="entry name" value="Immunoglobulins"/>
    <property type="match status" value="1"/>
</dbReference>
<dbReference type="InterPro" id="IPR011110">
    <property type="entry name" value="Reg_prop"/>
</dbReference>
<dbReference type="Proteomes" id="UP000263900">
    <property type="component" value="Chromosome"/>
</dbReference>
<dbReference type="Pfam" id="PF00512">
    <property type="entry name" value="HisKA"/>
    <property type="match status" value="1"/>
</dbReference>
<dbReference type="InterPro" id="IPR003661">
    <property type="entry name" value="HisK_dim/P_dom"/>
</dbReference>
<feature type="domain" description="Histidine kinase" evidence="5">
    <location>
        <begin position="803"/>
        <end position="1019"/>
    </location>
</feature>
<evidence type="ECO:0000256" key="2">
    <source>
        <dbReference type="ARBA" id="ARBA00012438"/>
    </source>
</evidence>
<dbReference type="InterPro" id="IPR036097">
    <property type="entry name" value="HisK_dim/P_sf"/>
</dbReference>
<dbReference type="InterPro" id="IPR005467">
    <property type="entry name" value="His_kinase_dom"/>
</dbReference>
<dbReference type="EC" id="2.7.13.3" evidence="2"/>
<dbReference type="Pfam" id="PF02518">
    <property type="entry name" value="HATPase_c"/>
    <property type="match status" value="1"/>
</dbReference>
<dbReference type="SMART" id="SM00387">
    <property type="entry name" value="HATPase_c"/>
    <property type="match status" value="1"/>
</dbReference>
<keyword evidence="7" id="KW-1185">Reference proteome</keyword>
<dbReference type="Gene3D" id="1.10.287.130">
    <property type="match status" value="1"/>
</dbReference>
<dbReference type="Gene3D" id="2.130.10.10">
    <property type="entry name" value="YVTN repeat-like/Quinoprotein amine dehydrogenase"/>
    <property type="match status" value="2"/>
</dbReference>
<dbReference type="KEGG" id="pseg:D3H65_00415"/>
<gene>
    <name evidence="6" type="ORF">D3H65_00415</name>
</gene>
<evidence type="ECO:0000256" key="1">
    <source>
        <dbReference type="ARBA" id="ARBA00000085"/>
    </source>
</evidence>
<sequence length="1019" mass="116843">MKDLSLLICALLASASLFAIDSLQYTRRHYTDEDGLPQNSVKFIAPDKNGFVWLATENGLVRFDGQHFRTFNKDNIPLSSSRIYTMMPGTGTDNLYAFTEVRQVIQVHHGEARLDNNYIRQAVWINIPGNSGHNSIFPALGLPNLYRNAVSFENYAIPVNNRDFFMVTKSGVSFYRNKKRLFQTGFRHTDFWRFFNIGNLLYYVDDREVYSIAEDSVVKKGRLQGDILLNPAYHKSGRKLQLYWNLTAKNVFIYLDRSLYLVKRSAAGELHTQLLLTGFDLTVNNIVSAWYDDRYRRIFLGSLTRGLFVFTRKEFRVLTAGRSGSDEVFYAQTGLDSGRVLTPAGEVLGLSTPAGILPAMRQLDINDRYSMLTDDKGYIWVKHLNNLYKLAKGGQRLLDSWKFTPHITQLYEDRNGRLWIGTRAGLYEMDLRINNASPEFFTKRLPDISYLEQETADMLWVGTDKGLFKLTVSSHQIEMIEGLEDKHIRSLYIPTPNEVWITTTEDGFFLYRNGRLTKFPIDPGRYLCASHCFMEDGNGYCWITTNKGLFRVAKKDLLDYTDKKITDIYYHYYDKYAGFNTNEFNGGCQPCGIKLPDGHLSFPSMNGLVMINTRGESMELPDKDIFINRIEVDGKQLDTRDTLVFKRDFDLVKLYVSTPYFGNPYNLRLEFALDRHSEKTVWNKIGSDGSISLASLPSGTYQLQIRKLNGFGMNNYRYKNVVLVIPLAYYENWWFKVCMVVLGGLCIWGYTRFRLQYIKHKNKMLEARIDERTTVLQVTLSELQASEEILRKQTHLQERLITAITHDIKSPLRYMMLAAKRLTNKTFAREDPDEAHKNAEILYEAGYRMYHLTDNLLQYIKLSSQDKQVVIEEVDLTAVIREKVETFRDIAAAQQTVVLNEVPAGTKVQSNFHLLGVIIHNLLDNAVKVTFEGQIKIYTVPGDTLRIVIEDTGIGMRQEMVDWCNAALAEKDQHLPTPGHSGFGLIIIKELLVLVNGQLIVSSSHESGTKVMLLFPATA</sequence>
<dbReference type="PANTHER" id="PTHR43547:SF2">
    <property type="entry name" value="HYBRID SIGNAL TRANSDUCTION HISTIDINE KINASE C"/>
    <property type="match status" value="1"/>
</dbReference>
<keyword evidence="4" id="KW-0732">Signal</keyword>
<dbReference type="CDD" id="cd00082">
    <property type="entry name" value="HisKA"/>
    <property type="match status" value="1"/>
</dbReference>
<dbReference type="PRINTS" id="PR00344">
    <property type="entry name" value="BCTRLSENSOR"/>
</dbReference>
<dbReference type="InterPro" id="IPR013783">
    <property type="entry name" value="Ig-like_fold"/>
</dbReference>
<dbReference type="EMBL" id="CP032157">
    <property type="protein sequence ID" value="AXY72533.1"/>
    <property type="molecule type" value="Genomic_DNA"/>
</dbReference>
<evidence type="ECO:0000256" key="3">
    <source>
        <dbReference type="ARBA" id="ARBA00022553"/>
    </source>
</evidence>
<evidence type="ECO:0000313" key="7">
    <source>
        <dbReference type="Proteomes" id="UP000263900"/>
    </source>
</evidence>
<comment type="catalytic activity">
    <reaction evidence="1">
        <text>ATP + protein L-histidine = ADP + protein N-phospho-L-histidine.</text>
        <dbReference type="EC" id="2.7.13.3"/>
    </reaction>
</comment>
<dbReference type="OrthoDB" id="8676692at2"/>
<dbReference type="InterPro" id="IPR004358">
    <property type="entry name" value="Sig_transdc_His_kin-like_C"/>
</dbReference>
<dbReference type="SMART" id="SM00388">
    <property type="entry name" value="HisKA"/>
    <property type="match status" value="1"/>
</dbReference>
<feature type="signal peptide" evidence="4">
    <location>
        <begin position="1"/>
        <end position="19"/>
    </location>
</feature>
<dbReference type="SUPFAM" id="SSF47384">
    <property type="entry name" value="Homodimeric domain of signal transducing histidine kinase"/>
    <property type="match status" value="1"/>
</dbReference>
<dbReference type="AlphaFoldDB" id="A0A3B7MGT7"/>
<reference evidence="6 7" key="1">
    <citation type="submission" date="2018-09" db="EMBL/GenBank/DDBJ databases">
        <title>Genome sequencing of strain 6GH32-13.</title>
        <authorList>
            <person name="Weon H.-Y."/>
            <person name="Heo J."/>
            <person name="Kwon S.-W."/>
        </authorList>
    </citation>
    <scope>NUCLEOTIDE SEQUENCE [LARGE SCALE GENOMIC DNA]</scope>
    <source>
        <strain evidence="6 7">5GH32-13</strain>
    </source>
</reference>
<evidence type="ECO:0000259" key="5">
    <source>
        <dbReference type="PROSITE" id="PS50109"/>
    </source>
</evidence>
<dbReference type="Pfam" id="PF07494">
    <property type="entry name" value="Reg_prop"/>
    <property type="match status" value="2"/>
</dbReference>
<organism evidence="6 7">
    <name type="scientific">Paraflavitalea soli</name>
    <dbReference type="NCBI Taxonomy" id="2315862"/>
    <lineage>
        <taxon>Bacteria</taxon>
        <taxon>Pseudomonadati</taxon>
        <taxon>Bacteroidota</taxon>
        <taxon>Chitinophagia</taxon>
        <taxon>Chitinophagales</taxon>
        <taxon>Chitinophagaceae</taxon>
        <taxon>Paraflavitalea</taxon>
    </lineage>
</organism>
<dbReference type="RefSeq" id="WP_119048371.1">
    <property type="nucleotide sequence ID" value="NZ_CP032157.1"/>
</dbReference>
<evidence type="ECO:0000313" key="6">
    <source>
        <dbReference type="EMBL" id="AXY72533.1"/>
    </source>
</evidence>
<dbReference type="InterPro" id="IPR036890">
    <property type="entry name" value="HATPase_C_sf"/>
</dbReference>
<dbReference type="Gene3D" id="3.30.565.10">
    <property type="entry name" value="Histidine kinase-like ATPase, C-terminal domain"/>
    <property type="match status" value="1"/>
</dbReference>
<protein>
    <recommendedName>
        <fullName evidence="2">histidine kinase</fullName>
        <ecNumber evidence="2">2.7.13.3</ecNumber>
    </recommendedName>
</protein>
<evidence type="ECO:0000256" key="4">
    <source>
        <dbReference type="SAM" id="SignalP"/>
    </source>
</evidence>
<feature type="chain" id="PRO_5017715640" description="histidine kinase" evidence="4">
    <location>
        <begin position="20"/>
        <end position="1019"/>
    </location>
</feature>
<dbReference type="InterPro" id="IPR015943">
    <property type="entry name" value="WD40/YVTN_repeat-like_dom_sf"/>
</dbReference>
<keyword evidence="3" id="KW-0597">Phosphoprotein</keyword>
<name>A0A3B7MGT7_9BACT</name>